<keyword evidence="5" id="KW-1003">Cell membrane</keyword>
<evidence type="ECO:0000256" key="3">
    <source>
        <dbReference type="ARBA" id="ARBA00022106"/>
    </source>
</evidence>
<comment type="caution">
    <text evidence="11">The sequence shown here is derived from an EMBL/GenBank/DDBJ whole genome shotgun (WGS) entry which is preliminary data.</text>
</comment>
<evidence type="ECO:0000256" key="4">
    <source>
        <dbReference type="ARBA" id="ARBA00022448"/>
    </source>
</evidence>
<feature type="transmembrane region" description="Helical" evidence="10">
    <location>
        <begin position="361"/>
        <end position="383"/>
    </location>
</feature>
<evidence type="ECO:0000256" key="6">
    <source>
        <dbReference type="ARBA" id="ARBA00022692"/>
    </source>
</evidence>
<dbReference type="InterPro" id="IPR051327">
    <property type="entry name" value="MATE_MepA_subfamily"/>
</dbReference>
<evidence type="ECO:0000313" key="11">
    <source>
        <dbReference type="EMBL" id="MFL0251426.1"/>
    </source>
</evidence>
<feature type="transmembrane region" description="Helical" evidence="10">
    <location>
        <begin position="320"/>
        <end position="341"/>
    </location>
</feature>
<dbReference type="PANTHER" id="PTHR43823:SF3">
    <property type="entry name" value="MULTIDRUG EXPORT PROTEIN MEPA"/>
    <property type="match status" value="1"/>
</dbReference>
<organism evidence="11 12">
    <name type="scientific">Clostridium neuense</name>
    <dbReference type="NCBI Taxonomy" id="1728934"/>
    <lineage>
        <taxon>Bacteria</taxon>
        <taxon>Bacillati</taxon>
        <taxon>Bacillota</taxon>
        <taxon>Clostridia</taxon>
        <taxon>Eubacteriales</taxon>
        <taxon>Clostridiaceae</taxon>
        <taxon>Clostridium</taxon>
    </lineage>
</organism>
<feature type="transmembrane region" description="Helical" evidence="10">
    <location>
        <begin position="236"/>
        <end position="261"/>
    </location>
</feature>
<name>A0ABW8TGY3_9CLOT</name>
<feature type="transmembrane region" description="Helical" evidence="10">
    <location>
        <begin position="20"/>
        <end position="40"/>
    </location>
</feature>
<evidence type="ECO:0000256" key="7">
    <source>
        <dbReference type="ARBA" id="ARBA00022989"/>
    </source>
</evidence>
<feature type="transmembrane region" description="Helical" evidence="10">
    <location>
        <begin position="395"/>
        <end position="413"/>
    </location>
</feature>
<feature type="transmembrane region" description="Helical" evidence="10">
    <location>
        <begin position="139"/>
        <end position="156"/>
    </location>
</feature>
<keyword evidence="4" id="KW-0813">Transport</keyword>
<sequence length="455" mass="49544">MEKSNKQLSLFSDENIKMALVKLGLPTMVGLIVSALYSVVDMHFVGGLGPSQVAAVSIVFPLSLIIMGVGLLFGAGGSTCVAKFLGEKNYKKANEYASTSVYTSFIVSIILSVLMIIFFTPIVKALGISKTSMLYAQQYGILFIISLAINGFNIAFDTVMAGEGANMYAMLAMLLGAVINIILEPIFIYVLGLGVKGSAIATIIANLFVSALYIFYILNQKGVLRYSFNNFKPSKLLYNSICKIGMPMLIFEIFQNIAVILTNSLSSPYGDSSLSGISAVTRVTTIVVMAISGFTKGYQPFVGYNYGAGRMDRVKKSTNICLKITTGFCIIMSAIFIIFSSQIASLFGKDKVLINVASKALIMNSVMIIFYGFMFVYACKFLATGNTTAGGIVTFARQSIFFIPLILILPHFLKLDGIIISQPLADLLSVILVFILKIKDDKRYKETKNIEIIKQ</sequence>
<evidence type="ECO:0000256" key="8">
    <source>
        <dbReference type="ARBA" id="ARBA00023136"/>
    </source>
</evidence>
<feature type="transmembrane region" description="Helical" evidence="10">
    <location>
        <begin position="273"/>
        <end position="294"/>
    </location>
</feature>
<evidence type="ECO:0000256" key="9">
    <source>
        <dbReference type="ARBA" id="ARBA00023251"/>
    </source>
</evidence>
<keyword evidence="9" id="KW-0046">Antibiotic resistance</keyword>
<dbReference type="CDD" id="cd13143">
    <property type="entry name" value="MATE_MepA_like"/>
    <property type="match status" value="1"/>
</dbReference>
<proteinExistence type="inferred from homology"/>
<evidence type="ECO:0000256" key="2">
    <source>
        <dbReference type="ARBA" id="ARBA00008417"/>
    </source>
</evidence>
<gene>
    <name evidence="11" type="ORF">ACJDT4_13470</name>
</gene>
<dbReference type="InterPro" id="IPR002528">
    <property type="entry name" value="MATE_fam"/>
</dbReference>
<accession>A0ABW8TGY3</accession>
<keyword evidence="6 10" id="KW-0812">Transmembrane</keyword>
<feature type="transmembrane region" description="Helical" evidence="10">
    <location>
        <begin position="52"/>
        <end position="75"/>
    </location>
</feature>
<dbReference type="PANTHER" id="PTHR43823">
    <property type="entry name" value="SPORULATION PROTEIN YKVU"/>
    <property type="match status" value="1"/>
</dbReference>
<feature type="transmembrane region" description="Helical" evidence="10">
    <location>
        <begin position="168"/>
        <end position="191"/>
    </location>
</feature>
<dbReference type="EMBL" id="JBJIAA010000010">
    <property type="protein sequence ID" value="MFL0251426.1"/>
    <property type="molecule type" value="Genomic_DNA"/>
</dbReference>
<keyword evidence="12" id="KW-1185">Reference proteome</keyword>
<keyword evidence="8 10" id="KW-0472">Membrane</keyword>
<evidence type="ECO:0000313" key="12">
    <source>
        <dbReference type="Proteomes" id="UP001623592"/>
    </source>
</evidence>
<evidence type="ECO:0000256" key="1">
    <source>
        <dbReference type="ARBA" id="ARBA00004651"/>
    </source>
</evidence>
<dbReference type="InterPro" id="IPR048279">
    <property type="entry name" value="MdtK-like"/>
</dbReference>
<dbReference type="PIRSF" id="PIRSF006603">
    <property type="entry name" value="DinF"/>
    <property type="match status" value="1"/>
</dbReference>
<dbReference type="NCBIfam" id="TIGR00797">
    <property type="entry name" value="matE"/>
    <property type="match status" value="1"/>
</dbReference>
<comment type="similarity">
    <text evidence="2">Belongs to the multi antimicrobial extrusion (MATE) (TC 2.A.66.1) family. MepA subfamily.</text>
</comment>
<feature type="transmembrane region" description="Helical" evidence="10">
    <location>
        <begin position="197"/>
        <end position="216"/>
    </location>
</feature>
<dbReference type="Proteomes" id="UP001623592">
    <property type="component" value="Unassembled WGS sequence"/>
</dbReference>
<reference evidence="11 12" key="1">
    <citation type="submission" date="2024-11" db="EMBL/GenBank/DDBJ databases">
        <authorList>
            <person name="Heng Y.C."/>
            <person name="Lim A.C.H."/>
            <person name="Lee J.K.Y."/>
            <person name="Kittelmann S."/>
        </authorList>
    </citation>
    <scope>NUCLEOTIDE SEQUENCE [LARGE SCALE GENOMIC DNA]</scope>
    <source>
        <strain evidence="11 12">WILCCON 0114</strain>
    </source>
</reference>
<dbReference type="RefSeq" id="WP_406788081.1">
    <property type="nucleotide sequence ID" value="NZ_JBJIAA010000010.1"/>
</dbReference>
<feature type="transmembrane region" description="Helical" evidence="10">
    <location>
        <begin position="96"/>
        <end position="119"/>
    </location>
</feature>
<evidence type="ECO:0000256" key="5">
    <source>
        <dbReference type="ARBA" id="ARBA00022475"/>
    </source>
</evidence>
<evidence type="ECO:0000256" key="10">
    <source>
        <dbReference type="SAM" id="Phobius"/>
    </source>
</evidence>
<keyword evidence="7 10" id="KW-1133">Transmembrane helix</keyword>
<protein>
    <recommendedName>
        <fullName evidence="3">Multidrug export protein MepA</fullName>
    </recommendedName>
</protein>
<feature type="transmembrane region" description="Helical" evidence="10">
    <location>
        <begin position="419"/>
        <end position="438"/>
    </location>
</feature>
<dbReference type="Pfam" id="PF01554">
    <property type="entry name" value="MatE"/>
    <property type="match status" value="2"/>
</dbReference>
<dbReference type="InterPro" id="IPR045070">
    <property type="entry name" value="MATE_MepA-like"/>
</dbReference>
<comment type="subcellular location">
    <subcellularLocation>
        <location evidence="1">Cell membrane</location>
        <topology evidence="1">Multi-pass membrane protein</topology>
    </subcellularLocation>
</comment>